<dbReference type="GO" id="GO:0008277">
    <property type="term" value="P:regulation of G protein-coupled receptor signaling pathway"/>
    <property type="evidence" value="ECO:0007669"/>
    <property type="project" value="InterPro"/>
</dbReference>
<keyword evidence="5 11" id="KW-0812">Transmembrane</keyword>
<evidence type="ECO:0000256" key="3">
    <source>
        <dbReference type="ARBA" id="ARBA00022448"/>
    </source>
</evidence>
<dbReference type="Gene3D" id="1.10.150.510">
    <property type="entry name" value="Receptor activity modifying family"/>
    <property type="match status" value="1"/>
</dbReference>
<dbReference type="AlphaFoldDB" id="A0A3B5Q6M8"/>
<evidence type="ECO:0000313" key="14">
    <source>
        <dbReference type="Proteomes" id="UP000002852"/>
    </source>
</evidence>
<reference evidence="13" key="4">
    <citation type="submission" date="2025-09" db="UniProtKB">
        <authorList>
            <consortium name="Ensembl"/>
        </authorList>
    </citation>
    <scope>IDENTIFICATION</scope>
    <source>
        <strain evidence="13">JP 163 A</strain>
    </source>
</reference>
<dbReference type="InterPro" id="IPR006985">
    <property type="entry name" value="RAMP"/>
</dbReference>
<reference evidence="13" key="3">
    <citation type="submission" date="2025-08" db="UniProtKB">
        <authorList>
            <consortium name="Ensembl"/>
        </authorList>
    </citation>
    <scope>IDENTIFICATION</scope>
    <source>
        <strain evidence="13">JP 163 A</strain>
    </source>
</reference>
<evidence type="ECO:0000256" key="2">
    <source>
        <dbReference type="ARBA" id="ARBA00007087"/>
    </source>
</evidence>
<evidence type="ECO:0000256" key="12">
    <source>
        <dbReference type="SAM" id="SignalP"/>
    </source>
</evidence>
<keyword evidence="14" id="KW-1185">Reference proteome</keyword>
<dbReference type="Proteomes" id="UP000002852">
    <property type="component" value="Unassembled WGS sequence"/>
</dbReference>
<dbReference type="GO" id="GO:0072659">
    <property type="term" value="P:protein localization to plasma membrane"/>
    <property type="evidence" value="ECO:0007669"/>
    <property type="project" value="TreeGrafter"/>
</dbReference>
<dbReference type="GO" id="GO:0007186">
    <property type="term" value="P:G protein-coupled receptor signaling pathway"/>
    <property type="evidence" value="ECO:0007669"/>
    <property type="project" value="TreeGrafter"/>
</dbReference>
<dbReference type="Ensembl" id="ENSXMAT00000040233.1">
    <property type="protein sequence ID" value="ENSXMAP00000025894.1"/>
    <property type="gene ID" value="ENSXMAG00000023326.1"/>
</dbReference>
<dbReference type="GeneTree" id="ENSGT00940000168205"/>
<feature type="chain" id="PRO_5017356701" evidence="12">
    <location>
        <begin position="18"/>
        <end position="204"/>
    </location>
</feature>
<dbReference type="OMA" id="VWKSKVQ"/>
<keyword evidence="10" id="KW-0675">Receptor</keyword>
<dbReference type="GO" id="GO:0006886">
    <property type="term" value="P:intracellular protein transport"/>
    <property type="evidence" value="ECO:0007669"/>
    <property type="project" value="InterPro"/>
</dbReference>
<dbReference type="GO" id="GO:0009986">
    <property type="term" value="C:cell surface"/>
    <property type="evidence" value="ECO:0007669"/>
    <property type="project" value="TreeGrafter"/>
</dbReference>
<dbReference type="STRING" id="8083.ENSXMAP00000025894"/>
<reference evidence="14" key="2">
    <citation type="journal article" date="2013" name="Nat. Genet.">
        <title>The genome of the platyfish, Xiphophorus maculatus, provides insights into evolutionary adaptation and several complex traits.</title>
        <authorList>
            <person name="Schartl M."/>
            <person name="Walter R.B."/>
            <person name="Shen Y."/>
            <person name="Garcia T."/>
            <person name="Catchen J."/>
            <person name="Amores A."/>
            <person name="Braasch I."/>
            <person name="Chalopin D."/>
            <person name="Volff J.N."/>
            <person name="Lesch K.P."/>
            <person name="Bisazza A."/>
            <person name="Minx P."/>
            <person name="Hillier L."/>
            <person name="Wilson R.K."/>
            <person name="Fuerstenberg S."/>
            <person name="Boore J."/>
            <person name="Searle S."/>
            <person name="Postlethwait J.H."/>
            <person name="Warren W.C."/>
        </authorList>
    </citation>
    <scope>NUCLEOTIDE SEQUENCE [LARGE SCALE GENOMIC DNA]</scope>
    <source>
        <strain evidence="14">JP 163 A</strain>
    </source>
</reference>
<evidence type="ECO:0000256" key="11">
    <source>
        <dbReference type="SAM" id="Phobius"/>
    </source>
</evidence>
<dbReference type="InterPro" id="IPR038126">
    <property type="entry name" value="RAMP_sf"/>
</dbReference>
<reference evidence="14" key="1">
    <citation type="submission" date="2012-01" db="EMBL/GenBank/DDBJ databases">
        <authorList>
            <person name="Walter R."/>
            <person name="Schartl M."/>
            <person name="Warren W."/>
        </authorList>
    </citation>
    <scope>NUCLEOTIDE SEQUENCE [LARGE SCALE GENOMIC DNA]</scope>
    <source>
        <strain evidence="14">JP 163 A</strain>
    </source>
</reference>
<dbReference type="PANTHER" id="PTHR14076">
    <property type="entry name" value="RECEPTOR ACTIVITY MODIFYING PROTEIN RAMP"/>
    <property type="match status" value="1"/>
</dbReference>
<keyword evidence="8 11" id="KW-0472">Membrane</keyword>
<dbReference type="PANTHER" id="PTHR14076:SF9">
    <property type="entry name" value="RECEPTOR ACTIVITY-MODIFYING PROTEIN 2"/>
    <property type="match status" value="1"/>
</dbReference>
<evidence type="ECO:0000256" key="9">
    <source>
        <dbReference type="ARBA" id="ARBA00023157"/>
    </source>
</evidence>
<dbReference type="GO" id="GO:0043235">
    <property type="term" value="C:receptor complex"/>
    <property type="evidence" value="ECO:0007669"/>
    <property type="project" value="TreeGrafter"/>
</dbReference>
<feature type="transmembrane region" description="Helical" evidence="11">
    <location>
        <begin position="181"/>
        <end position="202"/>
    </location>
</feature>
<dbReference type="GO" id="GO:0031623">
    <property type="term" value="P:receptor internalization"/>
    <property type="evidence" value="ECO:0007669"/>
    <property type="project" value="TreeGrafter"/>
</dbReference>
<organism evidence="13 14">
    <name type="scientific">Xiphophorus maculatus</name>
    <name type="common">Southern platyfish</name>
    <name type="synonym">Platypoecilus maculatus</name>
    <dbReference type="NCBI Taxonomy" id="8083"/>
    <lineage>
        <taxon>Eukaryota</taxon>
        <taxon>Metazoa</taxon>
        <taxon>Chordata</taxon>
        <taxon>Craniata</taxon>
        <taxon>Vertebrata</taxon>
        <taxon>Euteleostomi</taxon>
        <taxon>Actinopterygii</taxon>
        <taxon>Neopterygii</taxon>
        <taxon>Teleostei</taxon>
        <taxon>Neoteleostei</taxon>
        <taxon>Acanthomorphata</taxon>
        <taxon>Ovalentaria</taxon>
        <taxon>Atherinomorphae</taxon>
        <taxon>Cyprinodontiformes</taxon>
        <taxon>Poeciliidae</taxon>
        <taxon>Poeciliinae</taxon>
        <taxon>Xiphophorus</taxon>
    </lineage>
</organism>
<keyword evidence="7 11" id="KW-1133">Transmembrane helix</keyword>
<dbReference type="Pfam" id="PF04901">
    <property type="entry name" value="RAMP"/>
    <property type="match status" value="1"/>
</dbReference>
<dbReference type="RefSeq" id="XP_023196177.1">
    <property type="nucleotide sequence ID" value="XM_023340409.1"/>
</dbReference>
<keyword evidence="4" id="KW-1003">Cell membrane</keyword>
<evidence type="ECO:0000313" key="13">
    <source>
        <dbReference type="Ensembl" id="ENSXMAP00000025894.1"/>
    </source>
</evidence>
<proteinExistence type="inferred from homology"/>
<keyword evidence="9" id="KW-1015">Disulfide bond</keyword>
<evidence type="ECO:0000256" key="7">
    <source>
        <dbReference type="ARBA" id="ARBA00022989"/>
    </source>
</evidence>
<dbReference type="InParanoid" id="A0A3B5Q6M8"/>
<comment type="subcellular location">
    <subcellularLocation>
        <location evidence="1">Cell membrane</location>
        <topology evidence="1">Single-pass type I membrane protein</topology>
    </subcellularLocation>
</comment>
<accession>A0A3B5Q6M8</accession>
<name>A0A3B5Q6M8_XIPMA</name>
<dbReference type="OrthoDB" id="9416539at2759"/>
<dbReference type="GO" id="GO:0015026">
    <property type="term" value="F:coreceptor activity"/>
    <property type="evidence" value="ECO:0007669"/>
    <property type="project" value="InterPro"/>
</dbReference>
<sequence length="204" mass="23630">MISYLLLPAVILRVAVSQQVTITDELNNQTFSVFTHGNSTTNPNNKSTGLYKDELKDIEDELEKNNPSLIITEDNEHFQDQNNEKPYKQCRRGDLIQFSHQYCGELFHAEMHDIHKDDWCVLKHIIRIYNNLTLCVELVTELTGCYFPNPDVQDFFLYIHSTYFQNCTKKEELLKDAPTSLVVALTIIEVSFIPVLVCLVLWKS</sequence>
<evidence type="ECO:0000256" key="6">
    <source>
        <dbReference type="ARBA" id="ARBA00022729"/>
    </source>
</evidence>
<dbReference type="GO" id="GO:0005886">
    <property type="term" value="C:plasma membrane"/>
    <property type="evidence" value="ECO:0007669"/>
    <property type="project" value="UniProtKB-SubCell"/>
</dbReference>
<protein>
    <submittedName>
        <fullName evidence="13">Receptor activity-modifying protein 1-like</fullName>
    </submittedName>
</protein>
<evidence type="ECO:0000256" key="8">
    <source>
        <dbReference type="ARBA" id="ARBA00023136"/>
    </source>
</evidence>
<feature type="signal peptide" evidence="12">
    <location>
        <begin position="1"/>
        <end position="17"/>
    </location>
</feature>
<evidence type="ECO:0000256" key="5">
    <source>
        <dbReference type="ARBA" id="ARBA00022692"/>
    </source>
</evidence>
<comment type="similarity">
    <text evidence="2">Belongs to the RAMP family.</text>
</comment>
<keyword evidence="3" id="KW-0813">Transport</keyword>
<dbReference type="KEGG" id="xma:102233974"/>
<evidence type="ECO:0000256" key="10">
    <source>
        <dbReference type="ARBA" id="ARBA00023170"/>
    </source>
</evidence>
<evidence type="ECO:0000256" key="1">
    <source>
        <dbReference type="ARBA" id="ARBA00004251"/>
    </source>
</evidence>
<dbReference type="GeneID" id="102233974"/>
<evidence type="ECO:0000256" key="4">
    <source>
        <dbReference type="ARBA" id="ARBA00022475"/>
    </source>
</evidence>
<dbReference type="GO" id="GO:0006816">
    <property type="term" value="P:calcium ion transport"/>
    <property type="evidence" value="ECO:0007669"/>
    <property type="project" value="TreeGrafter"/>
</dbReference>
<dbReference type="GO" id="GO:0032870">
    <property type="term" value="P:cellular response to hormone stimulus"/>
    <property type="evidence" value="ECO:0007669"/>
    <property type="project" value="TreeGrafter"/>
</dbReference>
<dbReference type="GO" id="GO:0001525">
    <property type="term" value="P:angiogenesis"/>
    <property type="evidence" value="ECO:0007669"/>
    <property type="project" value="TreeGrafter"/>
</dbReference>
<keyword evidence="6 12" id="KW-0732">Signal</keyword>